<keyword evidence="2" id="KW-0472">Membrane</keyword>
<sequence length="623" mass="65526">MSSTPCSRPCPRCLVGNLGGFLAALLLAAPGAAAPPVMESSAEPPPVEATAPEEAAQEAPQTEAVAELTSEEEAPVPIAYNALNGSLESFDGLGWLRVSIRNSTMRARRGYSPLEVILQSSDAVPRQVTIEFSGYRPGSAAITRTVELGPRQRLATSLLIPAPLTSGSLRVTSPGFKPQQSNGAYLYQASGLSALVIGNQQGFEHGTALPHAEEDQAAHVGAVFLTAQQAPRELAAYVGYDLVMVTEEVASLPPDVWTSLENHAAVGGSLMIALPPRDIRQRLPLLPAGEGHGPWTAYGLGQVALCAPGAAGCSAALNGLSAKRGLPIQPREFTQGDMYDRRLALGEPSEAAMLPNAMAPLGRFLVLIFLFTLMVGPGGLYLARRRGPVALLLGVPAVALVTCLLIVADSVLREGFVTHTARYSYTLLDRPRDRLITAAVAGYYANLASGPIQVPAQGVLLASDDASEWELGVDWSGGGMKAEGFLPARTYLEWGELAVVPTRARLIVRSEGSRVKVQNALGASLQKGFVRLGGVHYALGEAADGEELVAKPVTGWEKTPLSTHLPIASPLAGRSRQDLAFLAPLEDGEFVVRLGGAGFSFLASLPSELHEGAHYVRGKVDGP</sequence>
<reference evidence="4 5" key="1">
    <citation type="submission" date="2006-04" db="EMBL/GenBank/DDBJ databases">
        <authorList>
            <person name="Nierman W.C."/>
        </authorList>
    </citation>
    <scope>NUCLEOTIDE SEQUENCE [LARGE SCALE GENOMIC DNA]</scope>
    <source>
        <strain evidence="4 5">DW4/3-1</strain>
    </source>
</reference>
<gene>
    <name evidence="4" type="ORF">STIAU_5968</name>
</gene>
<dbReference type="EMBL" id="AAMD01000096">
    <property type="protein sequence ID" value="EAU65000.1"/>
    <property type="molecule type" value="Genomic_DNA"/>
</dbReference>
<dbReference type="Proteomes" id="UP000032702">
    <property type="component" value="Unassembled WGS sequence"/>
</dbReference>
<feature type="transmembrane region" description="Helical" evidence="2">
    <location>
        <begin position="361"/>
        <end position="382"/>
    </location>
</feature>
<evidence type="ECO:0000256" key="1">
    <source>
        <dbReference type="SAM" id="MobiDB-lite"/>
    </source>
</evidence>
<accession>Q08X00</accession>
<feature type="chain" id="PRO_5004167224" evidence="3">
    <location>
        <begin position="29"/>
        <end position="623"/>
    </location>
</feature>
<feature type="region of interest" description="Disordered" evidence="1">
    <location>
        <begin position="35"/>
        <end position="60"/>
    </location>
</feature>
<evidence type="ECO:0000313" key="5">
    <source>
        <dbReference type="Proteomes" id="UP000032702"/>
    </source>
</evidence>
<organism evidence="4 5">
    <name type="scientific">Stigmatella aurantiaca (strain DW4/3-1)</name>
    <dbReference type="NCBI Taxonomy" id="378806"/>
    <lineage>
        <taxon>Bacteria</taxon>
        <taxon>Pseudomonadati</taxon>
        <taxon>Myxococcota</taxon>
        <taxon>Myxococcia</taxon>
        <taxon>Myxococcales</taxon>
        <taxon>Cystobacterineae</taxon>
        <taxon>Archangiaceae</taxon>
        <taxon>Stigmatella</taxon>
    </lineage>
</organism>
<evidence type="ECO:0000256" key="3">
    <source>
        <dbReference type="SAM" id="SignalP"/>
    </source>
</evidence>
<evidence type="ECO:0000313" key="4">
    <source>
        <dbReference type="EMBL" id="EAU65000.1"/>
    </source>
</evidence>
<comment type="caution">
    <text evidence="4">The sequence shown here is derived from an EMBL/GenBank/DDBJ whole genome shotgun (WGS) entry which is preliminary data.</text>
</comment>
<keyword evidence="3" id="KW-0732">Signal</keyword>
<protein>
    <submittedName>
        <fullName evidence="4">Uncharacterized protein</fullName>
    </submittedName>
</protein>
<feature type="signal peptide" evidence="3">
    <location>
        <begin position="1"/>
        <end position="28"/>
    </location>
</feature>
<evidence type="ECO:0000256" key="2">
    <source>
        <dbReference type="SAM" id="Phobius"/>
    </source>
</evidence>
<feature type="transmembrane region" description="Helical" evidence="2">
    <location>
        <begin position="389"/>
        <end position="408"/>
    </location>
</feature>
<proteinExistence type="predicted"/>
<keyword evidence="2" id="KW-1133">Transmembrane helix</keyword>
<name>Q08X00_STIAD</name>
<keyword evidence="2" id="KW-0812">Transmembrane</keyword>
<dbReference type="AlphaFoldDB" id="Q08X00"/>